<evidence type="ECO:0000256" key="7">
    <source>
        <dbReference type="SAM" id="MobiDB-lite"/>
    </source>
</evidence>
<dbReference type="Pfam" id="PF10275">
    <property type="entry name" value="Peptidase_C65"/>
    <property type="match status" value="1"/>
</dbReference>
<dbReference type="CDD" id="cd22749">
    <property type="entry name" value="Otubain_C65"/>
    <property type="match status" value="1"/>
</dbReference>
<dbReference type="GO" id="GO:0071108">
    <property type="term" value="P:protein K48-linked deubiquitination"/>
    <property type="evidence" value="ECO:0007669"/>
    <property type="project" value="TreeGrafter"/>
</dbReference>
<dbReference type="STRING" id="97972.A0A2V1DZG2"/>
<keyword evidence="6" id="KW-0788">Thiol protease</keyword>
<dbReference type="InterPro" id="IPR019400">
    <property type="entry name" value="Peptidase_C65_otubain"/>
</dbReference>
<evidence type="ECO:0000256" key="5">
    <source>
        <dbReference type="ARBA" id="ARBA00022801"/>
    </source>
</evidence>
<dbReference type="GO" id="GO:0043130">
    <property type="term" value="F:ubiquitin binding"/>
    <property type="evidence" value="ECO:0007669"/>
    <property type="project" value="TreeGrafter"/>
</dbReference>
<keyword evidence="9" id="KW-1185">Reference proteome</keyword>
<dbReference type="Gene3D" id="1.20.1300.20">
    <property type="entry name" value="Peptidase C65 Otubain, subdomain 2"/>
    <property type="match status" value="1"/>
</dbReference>
<feature type="region of interest" description="Disordered" evidence="7">
    <location>
        <begin position="449"/>
        <end position="469"/>
    </location>
</feature>
<organism evidence="8 9">
    <name type="scientific">Periconia macrospinosa</name>
    <dbReference type="NCBI Taxonomy" id="97972"/>
    <lineage>
        <taxon>Eukaryota</taxon>
        <taxon>Fungi</taxon>
        <taxon>Dikarya</taxon>
        <taxon>Ascomycota</taxon>
        <taxon>Pezizomycotina</taxon>
        <taxon>Dothideomycetes</taxon>
        <taxon>Pleosporomycetidae</taxon>
        <taxon>Pleosporales</taxon>
        <taxon>Massarineae</taxon>
        <taxon>Periconiaceae</taxon>
        <taxon>Periconia</taxon>
    </lineage>
</organism>
<evidence type="ECO:0000256" key="3">
    <source>
        <dbReference type="ARBA" id="ARBA00022670"/>
    </source>
</evidence>
<name>A0A2V1DZG2_9PLEO</name>
<evidence type="ECO:0000256" key="1">
    <source>
        <dbReference type="ARBA" id="ARBA00000707"/>
    </source>
</evidence>
<sequence>MAADSAYVLPDDELAQLQKLSGDYQPEITGPLVGERQSSAAITAEYANADPVYRTKTAALPDKYAYFRTCRGDGQCGWRAIAFTYYEALLREANVAKFDTEEARLMSMANLFNMAGLPTEMIMDFAEDVFGLMQKLAQTLRNGEGNADDVLLQTFNDEAESMSIITFFKFLASAWIQTHPNDFAGFVHGDLKSYCGNNIEPTASEIDYVAVAALAAALIKPTGFGLEIMYLDRSAGEEANVTPFVQTTEQSGLWQPTIRLLYRPGHYDILYKAEDFPVPVQPVPEQAPLHVALANPYNDTFIAAPSNVDLMAMMPGLYSTGLGQRWPSVSYDFDATPAPQPMQSYPPAPEAIAPVTSSHQEFVPVHASPAVQHAPANHHSIQLEAPPINLTMQQPASTTLERAALSLERPGPFRPSMYELEHMHALPLQTSIMKNSHYNTAHFLNPDFQPEAWSPEHGSGSKGKHRSTS</sequence>
<dbReference type="GO" id="GO:0004843">
    <property type="term" value="F:cysteine-type deubiquitinase activity"/>
    <property type="evidence" value="ECO:0007669"/>
    <property type="project" value="UniProtKB-EC"/>
</dbReference>
<reference evidence="8 9" key="1">
    <citation type="journal article" date="2018" name="Sci. Rep.">
        <title>Comparative genomics provides insights into the lifestyle and reveals functional heterogeneity of dark septate endophytic fungi.</title>
        <authorList>
            <person name="Knapp D.G."/>
            <person name="Nemeth J.B."/>
            <person name="Barry K."/>
            <person name="Hainaut M."/>
            <person name="Henrissat B."/>
            <person name="Johnson J."/>
            <person name="Kuo A."/>
            <person name="Lim J.H.P."/>
            <person name="Lipzen A."/>
            <person name="Nolan M."/>
            <person name="Ohm R.A."/>
            <person name="Tamas L."/>
            <person name="Grigoriev I.V."/>
            <person name="Spatafora J.W."/>
            <person name="Nagy L.G."/>
            <person name="Kovacs G.M."/>
        </authorList>
    </citation>
    <scope>NUCLEOTIDE SEQUENCE [LARGE SCALE GENOMIC DNA]</scope>
    <source>
        <strain evidence="8 9">DSE2036</strain>
    </source>
</reference>
<protein>
    <recommendedName>
        <fullName evidence="2">ubiquitinyl hydrolase 1</fullName>
        <ecNumber evidence="2">3.4.19.12</ecNumber>
    </recommendedName>
</protein>
<accession>A0A2V1DZG2</accession>
<dbReference type="InterPro" id="IPR042468">
    <property type="entry name" value="Peptidase_C65_otubain_sub1"/>
</dbReference>
<dbReference type="GO" id="GO:0006508">
    <property type="term" value="P:proteolysis"/>
    <property type="evidence" value="ECO:0007669"/>
    <property type="project" value="UniProtKB-KW"/>
</dbReference>
<dbReference type="Gene3D" id="3.30.200.60">
    <property type="entry name" value="Peptidase C65 Otubain, subdomain 1"/>
    <property type="match status" value="1"/>
</dbReference>
<dbReference type="OrthoDB" id="18915at2759"/>
<keyword evidence="5" id="KW-0378">Hydrolase</keyword>
<dbReference type="GO" id="GO:0005634">
    <property type="term" value="C:nucleus"/>
    <property type="evidence" value="ECO:0007669"/>
    <property type="project" value="TreeGrafter"/>
</dbReference>
<dbReference type="EMBL" id="KZ805332">
    <property type="protein sequence ID" value="PVI03396.1"/>
    <property type="molecule type" value="Genomic_DNA"/>
</dbReference>
<gene>
    <name evidence="8" type="ORF">DM02DRAFT_520895</name>
</gene>
<comment type="catalytic activity">
    <reaction evidence="1">
        <text>Thiol-dependent hydrolysis of ester, thioester, amide, peptide and isopeptide bonds formed by the C-terminal Gly of ubiquitin (a 76-residue protein attached to proteins as an intracellular targeting signal).</text>
        <dbReference type="EC" id="3.4.19.12"/>
    </reaction>
</comment>
<dbReference type="EC" id="3.4.19.12" evidence="2"/>
<dbReference type="InterPro" id="IPR038765">
    <property type="entry name" value="Papain-like_cys_pep_sf"/>
</dbReference>
<keyword evidence="4" id="KW-0833">Ubl conjugation pathway</keyword>
<evidence type="ECO:0000313" key="9">
    <source>
        <dbReference type="Proteomes" id="UP000244855"/>
    </source>
</evidence>
<evidence type="ECO:0000256" key="4">
    <source>
        <dbReference type="ARBA" id="ARBA00022786"/>
    </source>
</evidence>
<evidence type="ECO:0000313" key="8">
    <source>
        <dbReference type="EMBL" id="PVI03396.1"/>
    </source>
</evidence>
<evidence type="ECO:0000256" key="2">
    <source>
        <dbReference type="ARBA" id="ARBA00012759"/>
    </source>
</evidence>
<keyword evidence="3" id="KW-0645">Protease</keyword>
<dbReference type="PANTHER" id="PTHR12931:SF15">
    <property type="entry name" value="UBIQUITIN THIOESTERASE OTUBAIN-LIKE"/>
    <property type="match status" value="1"/>
</dbReference>
<dbReference type="Proteomes" id="UP000244855">
    <property type="component" value="Unassembled WGS sequence"/>
</dbReference>
<dbReference type="AlphaFoldDB" id="A0A2V1DZG2"/>
<dbReference type="InterPro" id="IPR042467">
    <property type="entry name" value="Peptidase_C65_otubain_sub2"/>
</dbReference>
<dbReference type="SUPFAM" id="SSF54001">
    <property type="entry name" value="Cysteine proteinases"/>
    <property type="match status" value="1"/>
</dbReference>
<proteinExistence type="predicted"/>
<evidence type="ECO:0000256" key="6">
    <source>
        <dbReference type="ARBA" id="ARBA00022807"/>
    </source>
</evidence>
<dbReference type="PANTHER" id="PTHR12931">
    <property type="entry name" value="UBIQUITIN THIOLESTERASE PROTEIN OTUB"/>
    <property type="match status" value="1"/>
</dbReference>